<comment type="caution">
    <text evidence="2">The sequence shown here is derived from an EMBL/GenBank/DDBJ whole genome shotgun (WGS) entry which is preliminary data.</text>
</comment>
<dbReference type="EMBL" id="PUHZ01000022">
    <property type="protein sequence ID" value="PQO43820.1"/>
    <property type="molecule type" value="Genomic_DNA"/>
</dbReference>
<dbReference type="Gene3D" id="3.90.550.10">
    <property type="entry name" value="Spore Coat Polysaccharide Biosynthesis Protein SpsA, Chain A"/>
    <property type="match status" value="2"/>
</dbReference>
<dbReference type="GO" id="GO:0016758">
    <property type="term" value="F:hexosyltransferase activity"/>
    <property type="evidence" value="ECO:0007669"/>
    <property type="project" value="UniProtKB-ARBA"/>
</dbReference>
<dbReference type="Pfam" id="PF00535">
    <property type="entry name" value="Glycos_transf_2"/>
    <property type="match status" value="1"/>
</dbReference>
<dbReference type="SUPFAM" id="SSF53448">
    <property type="entry name" value="Nucleotide-diphospho-sugar transferases"/>
    <property type="match status" value="2"/>
</dbReference>
<proteinExistence type="predicted"/>
<feature type="domain" description="Glycosyltransferase 2-like" evidence="1">
    <location>
        <begin position="31"/>
        <end position="132"/>
    </location>
</feature>
<evidence type="ECO:0000259" key="1">
    <source>
        <dbReference type="Pfam" id="PF00535"/>
    </source>
</evidence>
<reference evidence="2 3" key="1">
    <citation type="submission" date="2018-02" db="EMBL/GenBank/DDBJ databases">
        <title>Comparative genomes isolates from brazilian mangrove.</title>
        <authorList>
            <person name="Araujo J.E."/>
            <person name="Taketani R.G."/>
            <person name="Silva M.C.P."/>
            <person name="Loureco M.V."/>
            <person name="Andreote F.D."/>
        </authorList>
    </citation>
    <scope>NUCLEOTIDE SEQUENCE [LARGE SCALE GENOMIC DNA]</scope>
    <source>
        <strain evidence="2 3">Nap-Phe MGV</strain>
    </source>
</reference>
<organism evidence="2 3">
    <name type="scientific">Blastopirellula marina</name>
    <dbReference type="NCBI Taxonomy" id="124"/>
    <lineage>
        <taxon>Bacteria</taxon>
        <taxon>Pseudomonadati</taxon>
        <taxon>Planctomycetota</taxon>
        <taxon>Planctomycetia</taxon>
        <taxon>Pirellulales</taxon>
        <taxon>Pirellulaceae</taxon>
        <taxon>Blastopirellula</taxon>
    </lineage>
</organism>
<gene>
    <name evidence="2" type="ORF">C5Y93_21785</name>
</gene>
<accession>A0A2S8GHK7</accession>
<protein>
    <recommendedName>
        <fullName evidence="1">Glycosyltransferase 2-like domain-containing protein</fullName>
    </recommendedName>
</protein>
<dbReference type="PANTHER" id="PTHR22916">
    <property type="entry name" value="GLYCOSYLTRANSFERASE"/>
    <property type="match status" value="1"/>
</dbReference>
<evidence type="ECO:0000313" key="2">
    <source>
        <dbReference type="EMBL" id="PQO43820.1"/>
    </source>
</evidence>
<sequence>MAKAGVFGMGELQASFSAKSNDGAHQLPLVSCVMPTYGRPDFVDESIRMFLAQDYPNKELIILNDCADQHFECTSPNVRVINSEQRYPTLGEKRNAAIEAAKGEVIAVWDDDDVYLPWRISFSLAEMKRHKTEFYRPEEFWAYWGEETLHDNRSTPGWVNHAFVLFTKSLWRQVGGYPIQNLNEDSLFFGRIHQRLNSSFLAYPLNQEDRFFVLRGKSKYAHMSIGGGQNPLNLTPGRYDLQPAPIADEQLREQVAELIQEREFARASPSSVSAETYRPLLSICVALKNRSRLKVDEDRLELFPNFVRSLAEVAEDLASLGELELVVADFQSEDWPLGDWLSDATGRLQTKVISLKDRFSRGKGINVTVANATSDRIFVCDADMLVEAVAVRRAIEVIDAGKAWFPTYQCLNRQGQPESWQDLSHGMVGLRRELFEQAGPIPEFESWGGEDDLFHEAVARHVTVVRERTPYLKHQWHPESSRHEYYANPRQSDYQQYKKANSRESLLDEAPAHRFHAIHPHWVGEVHFFANQRMMRPGIDHGSFEMSAERIVLKWDRWEPEILVWDESTQAYRDPVSGFRMREIPMESPGDLASESSGFTNPLVT</sequence>
<dbReference type="AlphaFoldDB" id="A0A2S8GHK7"/>
<dbReference type="RefSeq" id="WP_105337575.1">
    <property type="nucleotide sequence ID" value="NZ_PUHZ01000022.1"/>
</dbReference>
<dbReference type="InterPro" id="IPR029044">
    <property type="entry name" value="Nucleotide-diphossugar_trans"/>
</dbReference>
<evidence type="ECO:0000313" key="3">
    <source>
        <dbReference type="Proteomes" id="UP000237819"/>
    </source>
</evidence>
<dbReference type="PANTHER" id="PTHR22916:SF3">
    <property type="entry name" value="UDP-GLCNAC:BETAGAL BETA-1,3-N-ACETYLGLUCOSAMINYLTRANSFERASE-LIKE PROTEIN 1"/>
    <property type="match status" value="1"/>
</dbReference>
<dbReference type="InterPro" id="IPR001173">
    <property type="entry name" value="Glyco_trans_2-like"/>
</dbReference>
<name>A0A2S8GHK7_9BACT</name>
<dbReference type="Proteomes" id="UP000237819">
    <property type="component" value="Unassembled WGS sequence"/>
</dbReference>
<dbReference type="CDD" id="cd00761">
    <property type="entry name" value="Glyco_tranf_GTA_type"/>
    <property type="match status" value="1"/>
</dbReference>
<dbReference type="OrthoDB" id="215285at2"/>